<proteinExistence type="predicted"/>
<dbReference type="InterPro" id="IPR052948">
    <property type="entry name" value="Low_temp-induced_all0457"/>
</dbReference>
<sequence>MQTTASASYIFSNHIEAADAIHSLNRSGFDVNKLSLIGKGYHSERNPIGFYTRGGQIKVWGRRGACWGGIWGLFLSSGVFYIPGIGLLVMAGPIVAMLVSNFDGAPVGGGITALGAAFSDFGATGHQAMQYESELKTDKYVLLVHGSTEDVAKLNYLLPMTRMQSLAS</sequence>
<dbReference type="Proteomes" id="UP001629246">
    <property type="component" value="Unassembled WGS sequence"/>
</dbReference>
<dbReference type="PANTHER" id="PTHR36109">
    <property type="entry name" value="MEMBRANE PROTEIN-RELATED"/>
    <property type="match status" value="1"/>
</dbReference>
<dbReference type="PANTHER" id="PTHR36109:SF2">
    <property type="entry name" value="MEMBRANE PROTEIN"/>
    <property type="match status" value="1"/>
</dbReference>
<reference evidence="1 2" key="1">
    <citation type="journal article" date="2024" name="Chem. Sci.">
        <title>Discovery of megapolipeptins by genome mining of a Burkholderiales bacteria collection.</title>
        <authorList>
            <person name="Paulo B.S."/>
            <person name="Recchia M.J.J."/>
            <person name="Lee S."/>
            <person name="Fergusson C.H."/>
            <person name="Romanowski S.B."/>
            <person name="Hernandez A."/>
            <person name="Krull N."/>
            <person name="Liu D.Y."/>
            <person name="Cavanagh H."/>
            <person name="Bos A."/>
            <person name="Gray C.A."/>
            <person name="Murphy B.T."/>
            <person name="Linington R.G."/>
            <person name="Eustaquio A.S."/>
        </authorList>
    </citation>
    <scope>NUCLEOTIDE SEQUENCE [LARGE SCALE GENOMIC DNA]</scope>
    <source>
        <strain evidence="1 2">RL21-008-BIB-A</strain>
    </source>
</reference>
<organism evidence="1 2">
    <name type="scientific">Herbaspirillum lusitanum</name>
    <dbReference type="NCBI Taxonomy" id="213312"/>
    <lineage>
        <taxon>Bacteria</taxon>
        <taxon>Pseudomonadati</taxon>
        <taxon>Pseudomonadota</taxon>
        <taxon>Betaproteobacteria</taxon>
        <taxon>Burkholderiales</taxon>
        <taxon>Oxalobacteraceae</taxon>
        <taxon>Herbaspirillum</taxon>
    </lineage>
</organism>
<name>A0ABW9A4W3_9BURK</name>
<dbReference type="RefSeq" id="WP_408155063.1">
    <property type="nucleotide sequence ID" value="NZ_JAQQFM010000002.1"/>
</dbReference>
<evidence type="ECO:0000313" key="2">
    <source>
        <dbReference type="Proteomes" id="UP001629246"/>
    </source>
</evidence>
<comment type="caution">
    <text evidence="1">The sequence shown here is derived from an EMBL/GenBank/DDBJ whole genome shotgun (WGS) entry which is preliminary data.</text>
</comment>
<gene>
    <name evidence="1" type="ORF">PQR62_04040</name>
</gene>
<dbReference type="EMBL" id="JAQQFM010000002">
    <property type="protein sequence ID" value="MFL9923422.1"/>
    <property type="molecule type" value="Genomic_DNA"/>
</dbReference>
<keyword evidence="2" id="KW-1185">Reference proteome</keyword>
<protein>
    <submittedName>
        <fullName evidence="1">DUF1269 domain-containing protein</fullName>
    </submittedName>
</protein>
<evidence type="ECO:0000313" key="1">
    <source>
        <dbReference type="EMBL" id="MFL9923422.1"/>
    </source>
</evidence>
<accession>A0ABW9A4W3</accession>